<dbReference type="Pfam" id="PF00877">
    <property type="entry name" value="NLPC_P60"/>
    <property type="match status" value="1"/>
</dbReference>
<feature type="signal peptide" evidence="5">
    <location>
        <begin position="1"/>
        <end position="21"/>
    </location>
</feature>
<dbReference type="GO" id="GO:0006508">
    <property type="term" value="P:proteolysis"/>
    <property type="evidence" value="ECO:0007669"/>
    <property type="project" value="UniProtKB-KW"/>
</dbReference>
<evidence type="ECO:0000256" key="4">
    <source>
        <dbReference type="ARBA" id="ARBA00022807"/>
    </source>
</evidence>
<feature type="domain" description="NlpC/P60" evidence="6">
    <location>
        <begin position="31"/>
        <end position="159"/>
    </location>
</feature>
<sequence>MKNLFCLLALALLFASCKSGSSVTTRSRTSYTLADKIVTSASKHLGAPYRTAGKTAAGYDCSGLVYSTFGEFDIALPRTSYNQAKTGKELGQNTKKAEKGDLIFFITNNGSRINHVGIVTDTNEGEVKFIHASTSKGVIISSMSEPYYQKTFTQLNRILE</sequence>
<dbReference type="EMBL" id="CP020918">
    <property type="protein sequence ID" value="AWG21216.1"/>
    <property type="molecule type" value="Genomic_DNA"/>
</dbReference>
<keyword evidence="8" id="KW-1185">Reference proteome</keyword>
<evidence type="ECO:0000313" key="8">
    <source>
        <dbReference type="Proteomes" id="UP000244527"/>
    </source>
</evidence>
<dbReference type="AlphaFoldDB" id="A0A2S1LCD7"/>
<comment type="similarity">
    <text evidence="1">Belongs to the peptidase C40 family.</text>
</comment>
<name>A0A2S1LCD7_9FLAO</name>
<evidence type="ECO:0000256" key="1">
    <source>
        <dbReference type="ARBA" id="ARBA00007074"/>
    </source>
</evidence>
<feature type="chain" id="PRO_5015640189" evidence="5">
    <location>
        <begin position="22"/>
        <end position="160"/>
    </location>
</feature>
<dbReference type="Gene3D" id="3.90.1720.10">
    <property type="entry name" value="endopeptidase domain like (from Nostoc punctiforme)"/>
    <property type="match status" value="1"/>
</dbReference>
<evidence type="ECO:0000256" key="3">
    <source>
        <dbReference type="ARBA" id="ARBA00022801"/>
    </source>
</evidence>
<dbReference type="PROSITE" id="PS51935">
    <property type="entry name" value="NLPC_P60"/>
    <property type="match status" value="1"/>
</dbReference>
<organism evidence="7 8">
    <name type="scientific">Flavobacterium faecale</name>
    <dbReference type="NCBI Taxonomy" id="1355330"/>
    <lineage>
        <taxon>Bacteria</taxon>
        <taxon>Pseudomonadati</taxon>
        <taxon>Bacteroidota</taxon>
        <taxon>Flavobacteriia</taxon>
        <taxon>Flavobacteriales</taxon>
        <taxon>Flavobacteriaceae</taxon>
        <taxon>Flavobacterium</taxon>
    </lineage>
</organism>
<evidence type="ECO:0000313" key="7">
    <source>
        <dbReference type="EMBL" id="AWG21216.1"/>
    </source>
</evidence>
<proteinExistence type="inferred from homology"/>
<dbReference type="GO" id="GO:0008234">
    <property type="term" value="F:cysteine-type peptidase activity"/>
    <property type="evidence" value="ECO:0007669"/>
    <property type="project" value="UniProtKB-KW"/>
</dbReference>
<dbReference type="PROSITE" id="PS51257">
    <property type="entry name" value="PROKAR_LIPOPROTEIN"/>
    <property type="match status" value="1"/>
</dbReference>
<dbReference type="InterPro" id="IPR051202">
    <property type="entry name" value="Peptidase_C40"/>
</dbReference>
<dbReference type="InterPro" id="IPR000064">
    <property type="entry name" value="NLP_P60_dom"/>
</dbReference>
<dbReference type="OrthoDB" id="9807055at2"/>
<dbReference type="SUPFAM" id="SSF54001">
    <property type="entry name" value="Cysteine proteinases"/>
    <property type="match status" value="1"/>
</dbReference>
<gene>
    <name evidence="7" type="ORF">FFWV33_06540</name>
</gene>
<keyword evidence="5" id="KW-0732">Signal</keyword>
<keyword evidence="2" id="KW-0645">Protease</keyword>
<dbReference type="PANTHER" id="PTHR47053">
    <property type="entry name" value="MUREIN DD-ENDOPEPTIDASE MEPH-RELATED"/>
    <property type="match status" value="1"/>
</dbReference>
<dbReference type="KEGG" id="ffa:FFWV33_06540"/>
<evidence type="ECO:0000256" key="5">
    <source>
        <dbReference type="SAM" id="SignalP"/>
    </source>
</evidence>
<dbReference type="InterPro" id="IPR038765">
    <property type="entry name" value="Papain-like_cys_pep_sf"/>
</dbReference>
<evidence type="ECO:0000259" key="6">
    <source>
        <dbReference type="PROSITE" id="PS51935"/>
    </source>
</evidence>
<keyword evidence="4" id="KW-0788">Thiol protease</keyword>
<dbReference type="RefSeq" id="WP_108740165.1">
    <property type="nucleotide sequence ID" value="NZ_CP020918.1"/>
</dbReference>
<evidence type="ECO:0000256" key="2">
    <source>
        <dbReference type="ARBA" id="ARBA00022670"/>
    </source>
</evidence>
<accession>A0A2S1LCD7</accession>
<reference evidence="7 8" key="1">
    <citation type="submission" date="2017-04" db="EMBL/GenBank/DDBJ databases">
        <title>Compelte genome sequence of WV33.</title>
        <authorList>
            <person name="Lee P.C."/>
        </authorList>
    </citation>
    <scope>NUCLEOTIDE SEQUENCE [LARGE SCALE GENOMIC DNA]</scope>
    <source>
        <strain evidence="7 8">WV33</strain>
    </source>
</reference>
<dbReference type="PANTHER" id="PTHR47053:SF1">
    <property type="entry name" value="MUREIN DD-ENDOPEPTIDASE MEPH-RELATED"/>
    <property type="match status" value="1"/>
</dbReference>
<dbReference type="Proteomes" id="UP000244527">
    <property type="component" value="Chromosome"/>
</dbReference>
<keyword evidence="3 7" id="KW-0378">Hydrolase</keyword>
<protein>
    <submittedName>
        <fullName evidence="7">Glycoside hydrolase</fullName>
    </submittedName>
</protein>